<reference evidence="2" key="1">
    <citation type="journal article" date="2014" name="Int. J. Syst. Evol. Microbiol.">
        <title>Complete genome sequence of Corynebacterium casei LMG S-19264T (=DSM 44701T), isolated from a smear-ripened cheese.</title>
        <authorList>
            <consortium name="US DOE Joint Genome Institute (JGI-PGF)"/>
            <person name="Walter F."/>
            <person name="Albersmeier A."/>
            <person name="Kalinowski J."/>
            <person name="Ruckert C."/>
        </authorList>
    </citation>
    <scope>NUCLEOTIDE SEQUENCE</scope>
    <source>
        <strain evidence="2">JCM 4790</strain>
    </source>
</reference>
<organism evidence="2 3">
    <name type="scientific">Streptomyces minutiscleroticus</name>
    <dbReference type="NCBI Taxonomy" id="68238"/>
    <lineage>
        <taxon>Bacteria</taxon>
        <taxon>Bacillati</taxon>
        <taxon>Actinomycetota</taxon>
        <taxon>Actinomycetes</taxon>
        <taxon>Kitasatosporales</taxon>
        <taxon>Streptomycetaceae</taxon>
        <taxon>Streptomyces</taxon>
    </lineage>
</organism>
<keyword evidence="3" id="KW-1185">Reference proteome</keyword>
<evidence type="ECO:0000256" key="1">
    <source>
        <dbReference type="SAM" id="MobiDB-lite"/>
    </source>
</evidence>
<feature type="region of interest" description="Disordered" evidence="1">
    <location>
        <begin position="1"/>
        <end position="30"/>
    </location>
</feature>
<dbReference type="AlphaFoldDB" id="A0A918UA41"/>
<gene>
    <name evidence="2" type="ORF">GCM10010358_79850</name>
</gene>
<evidence type="ECO:0000313" key="2">
    <source>
        <dbReference type="EMBL" id="GGY16134.1"/>
    </source>
</evidence>
<proteinExistence type="predicted"/>
<reference evidence="2" key="2">
    <citation type="submission" date="2020-09" db="EMBL/GenBank/DDBJ databases">
        <authorList>
            <person name="Sun Q."/>
            <person name="Ohkuma M."/>
        </authorList>
    </citation>
    <scope>NUCLEOTIDE SEQUENCE</scope>
    <source>
        <strain evidence="2">JCM 4790</strain>
    </source>
</reference>
<sequence>MPGPGREDWTASGTDPGGPPTGWGWKVTRPSGRGFGDDAVDYAAALRDRRTVPVAEVPGTVLRRRKQPGHRAAPYASGTAYLPFTAEIPFGLWIFSPVPGEDEQRSGRTWSQHIWCRVPAWWALGPQGRTAAAPMVRLEQATWQEILALRRSYDRTWPADREDPAWYEAQALASARDRAVLSNALIGHAEEALSRAAGRNGADTAQQDQLFGTVRCPQWAGRAERVSIG</sequence>
<name>A0A918UA41_9ACTN</name>
<accession>A0A918UA41</accession>
<comment type="caution">
    <text evidence="2">The sequence shown here is derived from an EMBL/GenBank/DDBJ whole genome shotgun (WGS) entry which is preliminary data.</text>
</comment>
<dbReference type="EMBL" id="BMVU01000106">
    <property type="protein sequence ID" value="GGY16134.1"/>
    <property type="molecule type" value="Genomic_DNA"/>
</dbReference>
<dbReference type="Proteomes" id="UP000619244">
    <property type="component" value="Unassembled WGS sequence"/>
</dbReference>
<protein>
    <submittedName>
        <fullName evidence="2">Uncharacterized protein</fullName>
    </submittedName>
</protein>
<evidence type="ECO:0000313" key="3">
    <source>
        <dbReference type="Proteomes" id="UP000619244"/>
    </source>
</evidence>